<organism evidence="9">
    <name type="scientific">Vecturithrix granuli</name>
    <dbReference type="NCBI Taxonomy" id="1499967"/>
    <lineage>
        <taxon>Bacteria</taxon>
        <taxon>Candidatus Moduliflexota</taxon>
        <taxon>Candidatus Vecturitrichia</taxon>
        <taxon>Candidatus Vecturitrichales</taxon>
        <taxon>Candidatus Vecturitrichaceae</taxon>
        <taxon>Candidatus Vecturithrix</taxon>
    </lineage>
</organism>
<dbReference type="InterPro" id="IPR058031">
    <property type="entry name" value="AAA_lid_NorR"/>
</dbReference>
<keyword evidence="1" id="KW-0547">Nucleotide-binding</keyword>
<evidence type="ECO:0000259" key="8">
    <source>
        <dbReference type="PROSITE" id="PS50110"/>
    </source>
</evidence>
<dbReference type="Gene3D" id="1.10.8.60">
    <property type="match status" value="1"/>
</dbReference>
<dbReference type="PANTHER" id="PTHR32071">
    <property type="entry name" value="TRANSCRIPTIONAL REGULATORY PROTEIN"/>
    <property type="match status" value="1"/>
</dbReference>
<dbReference type="GO" id="GO:0005524">
    <property type="term" value="F:ATP binding"/>
    <property type="evidence" value="ECO:0007669"/>
    <property type="project" value="UniProtKB-KW"/>
</dbReference>
<reference evidence="9" key="1">
    <citation type="journal article" date="2015" name="PeerJ">
        <title>First genomic representation of candidate bacterial phylum KSB3 points to enhanced environmental sensing as a trigger of wastewater bulking.</title>
        <authorList>
            <person name="Sekiguchi Y."/>
            <person name="Ohashi A."/>
            <person name="Parks D.H."/>
            <person name="Yamauchi T."/>
            <person name="Tyson G.W."/>
            <person name="Hugenholtz P."/>
        </authorList>
    </citation>
    <scope>NUCLEOTIDE SEQUENCE [LARGE SCALE GENOMIC DNA]</scope>
</reference>
<dbReference type="Pfam" id="PF00158">
    <property type="entry name" value="Sigma54_activat"/>
    <property type="match status" value="1"/>
</dbReference>
<dbReference type="InterPro" id="IPR025944">
    <property type="entry name" value="Sigma_54_int_dom_CS"/>
</dbReference>
<dbReference type="SUPFAM" id="SSF46689">
    <property type="entry name" value="Homeodomain-like"/>
    <property type="match status" value="1"/>
</dbReference>
<dbReference type="PROSITE" id="PS00676">
    <property type="entry name" value="SIGMA54_INTERACT_2"/>
    <property type="match status" value="1"/>
</dbReference>
<dbReference type="PROSITE" id="PS00675">
    <property type="entry name" value="SIGMA54_INTERACT_1"/>
    <property type="match status" value="1"/>
</dbReference>
<dbReference type="GO" id="GO:0043565">
    <property type="term" value="F:sequence-specific DNA binding"/>
    <property type="evidence" value="ECO:0007669"/>
    <property type="project" value="InterPro"/>
</dbReference>
<dbReference type="Proteomes" id="UP000030661">
    <property type="component" value="Unassembled WGS sequence"/>
</dbReference>
<keyword evidence="10" id="KW-1185">Reference proteome</keyword>
<dbReference type="InterPro" id="IPR003593">
    <property type="entry name" value="AAA+_ATPase"/>
</dbReference>
<feature type="domain" description="Response regulatory" evidence="8">
    <location>
        <begin position="12"/>
        <end position="127"/>
    </location>
</feature>
<dbReference type="SMART" id="SM00382">
    <property type="entry name" value="AAA"/>
    <property type="match status" value="1"/>
</dbReference>
<dbReference type="Gene3D" id="3.40.50.300">
    <property type="entry name" value="P-loop containing nucleotide triphosphate hydrolases"/>
    <property type="match status" value="1"/>
</dbReference>
<name>A0A081BU56_VECG1</name>
<dbReference type="Pfam" id="PF02954">
    <property type="entry name" value="HTH_8"/>
    <property type="match status" value="1"/>
</dbReference>
<sequence length="475" mass="53340">METGFKIYPALPILVVDDDLYSLQVCEFQLKGRGITNLLCCQSGPDALKVLASQRIALMILDLHMPEMSGEEVLSVVRQQYPEIPVIITTAIDEVKTVVRCMKAGAFDYIVKPIEATRLVTTVTRAIEFQELRQENARLKERFLDTNLKHPEAFADIITQNPHLYSIFRYIESIAVTSHPVLITGETGVGKELITRAIHRLSNRKGEFVAINVAGLDDTTFSDTLFGHKRGAFTGADRSRDGLIEKAANGTLFLDEIGDLASTSQVKLLRLLQEREYYALGSDIPSSTNARILVATNRDLLTLQESGKFREDLYYRLLLHRIHVPPLRERRDDIPLLVEFFLQQAAEELGRPAPTPPPELLSLFSVYDFPGNIRELRAMVFDAVSRHESGKLSLHSFKELIHHAPTTETFPAPGSPMSIHTLFSMLASLPTLKETEDLLIQEALKRTEGNRTLAADLLGITRQTLHRRLPVKENP</sequence>
<dbReference type="SMART" id="SM00448">
    <property type="entry name" value="REC"/>
    <property type="match status" value="1"/>
</dbReference>
<evidence type="ECO:0000256" key="3">
    <source>
        <dbReference type="ARBA" id="ARBA00023015"/>
    </source>
</evidence>
<dbReference type="Gene3D" id="3.40.50.2300">
    <property type="match status" value="1"/>
</dbReference>
<dbReference type="InterPro" id="IPR027417">
    <property type="entry name" value="P-loop_NTPase"/>
</dbReference>
<dbReference type="SUPFAM" id="SSF52172">
    <property type="entry name" value="CheY-like"/>
    <property type="match status" value="1"/>
</dbReference>
<accession>A0A081BU56</accession>
<dbReference type="AlphaFoldDB" id="A0A081BU56"/>
<feature type="domain" description="Sigma-54 factor interaction" evidence="7">
    <location>
        <begin position="157"/>
        <end position="385"/>
    </location>
</feature>
<dbReference type="Gene3D" id="1.10.10.60">
    <property type="entry name" value="Homeodomain-like"/>
    <property type="match status" value="1"/>
</dbReference>
<dbReference type="PANTHER" id="PTHR32071:SF13">
    <property type="entry name" value="RESPONSE REGULATOR HSFA"/>
    <property type="match status" value="1"/>
</dbReference>
<dbReference type="PROSITE" id="PS00688">
    <property type="entry name" value="SIGMA54_INTERACT_3"/>
    <property type="match status" value="1"/>
</dbReference>
<dbReference type="STRING" id="1499967.U27_02822"/>
<dbReference type="PROSITE" id="PS50045">
    <property type="entry name" value="SIGMA54_INTERACT_4"/>
    <property type="match status" value="1"/>
</dbReference>
<dbReference type="HOGENOM" id="CLU_000445_0_6_0"/>
<keyword evidence="2" id="KW-0067">ATP-binding</keyword>
<gene>
    <name evidence="9" type="ORF">U27_02822</name>
</gene>
<evidence type="ECO:0000256" key="4">
    <source>
        <dbReference type="ARBA" id="ARBA00023125"/>
    </source>
</evidence>
<dbReference type="GO" id="GO:0000160">
    <property type="term" value="P:phosphorelay signal transduction system"/>
    <property type="evidence" value="ECO:0007669"/>
    <property type="project" value="InterPro"/>
</dbReference>
<dbReference type="FunFam" id="3.40.50.300:FF:000006">
    <property type="entry name" value="DNA-binding transcriptional regulator NtrC"/>
    <property type="match status" value="1"/>
</dbReference>
<dbReference type="InterPro" id="IPR009057">
    <property type="entry name" value="Homeodomain-like_sf"/>
</dbReference>
<feature type="modified residue" description="4-aspartylphosphate" evidence="6">
    <location>
        <position position="62"/>
    </location>
</feature>
<dbReference type="CDD" id="cd00009">
    <property type="entry name" value="AAA"/>
    <property type="match status" value="1"/>
</dbReference>
<evidence type="ECO:0000256" key="2">
    <source>
        <dbReference type="ARBA" id="ARBA00022840"/>
    </source>
</evidence>
<keyword evidence="5" id="KW-0804">Transcription</keyword>
<dbReference type="InterPro" id="IPR011006">
    <property type="entry name" value="CheY-like_superfamily"/>
</dbReference>
<dbReference type="Pfam" id="PF00072">
    <property type="entry name" value="Response_reg"/>
    <property type="match status" value="1"/>
</dbReference>
<keyword evidence="4" id="KW-0238">DNA-binding</keyword>
<keyword evidence="3" id="KW-0805">Transcription regulation</keyword>
<dbReference type="InterPro" id="IPR025662">
    <property type="entry name" value="Sigma_54_int_dom_ATP-bd_1"/>
</dbReference>
<protein>
    <submittedName>
        <fullName evidence="9">Sigma-54-dependent transcriptional response regulator</fullName>
    </submittedName>
</protein>
<evidence type="ECO:0000256" key="6">
    <source>
        <dbReference type="PROSITE-ProRule" id="PRU00169"/>
    </source>
</evidence>
<evidence type="ECO:0000313" key="9">
    <source>
        <dbReference type="EMBL" id="GAK55861.1"/>
    </source>
</evidence>
<dbReference type="InterPro" id="IPR002078">
    <property type="entry name" value="Sigma_54_int"/>
</dbReference>
<dbReference type="PROSITE" id="PS50110">
    <property type="entry name" value="RESPONSE_REGULATORY"/>
    <property type="match status" value="1"/>
</dbReference>
<dbReference type="InterPro" id="IPR025943">
    <property type="entry name" value="Sigma_54_int_dom_ATP-bd_2"/>
</dbReference>
<dbReference type="InterPro" id="IPR001789">
    <property type="entry name" value="Sig_transdc_resp-reg_receiver"/>
</dbReference>
<proteinExistence type="predicted"/>
<evidence type="ECO:0000256" key="5">
    <source>
        <dbReference type="ARBA" id="ARBA00023163"/>
    </source>
</evidence>
<evidence type="ECO:0000256" key="1">
    <source>
        <dbReference type="ARBA" id="ARBA00022741"/>
    </source>
</evidence>
<keyword evidence="6" id="KW-0597">Phosphoprotein</keyword>
<evidence type="ECO:0000313" key="10">
    <source>
        <dbReference type="Proteomes" id="UP000030661"/>
    </source>
</evidence>
<dbReference type="SUPFAM" id="SSF52540">
    <property type="entry name" value="P-loop containing nucleoside triphosphate hydrolases"/>
    <property type="match status" value="1"/>
</dbReference>
<evidence type="ECO:0000259" key="7">
    <source>
        <dbReference type="PROSITE" id="PS50045"/>
    </source>
</evidence>
<dbReference type="GO" id="GO:0006355">
    <property type="term" value="P:regulation of DNA-templated transcription"/>
    <property type="evidence" value="ECO:0007669"/>
    <property type="project" value="InterPro"/>
</dbReference>
<dbReference type="PRINTS" id="PR01590">
    <property type="entry name" value="HTHFIS"/>
</dbReference>
<dbReference type="Pfam" id="PF25601">
    <property type="entry name" value="AAA_lid_14"/>
    <property type="match status" value="1"/>
</dbReference>
<dbReference type="eggNOG" id="COG2204">
    <property type="taxonomic scope" value="Bacteria"/>
</dbReference>
<dbReference type="InterPro" id="IPR002197">
    <property type="entry name" value="HTH_Fis"/>
</dbReference>
<dbReference type="EMBL" id="DF820464">
    <property type="protein sequence ID" value="GAK55861.1"/>
    <property type="molecule type" value="Genomic_DNA"/>
</dbReference>